<dbReference type="InterPro" id="IPR024072">
    <property type="entry name" value="DHFR-like_dom_sf"/>
</dbReference>
<name>R2S697_9ENTE</name>
<dbReference type="HOGENOM" id="CLU_073038_1_0_9"/>
<dbReference type="Gene3D" id="3.40.430.10">
    <property type="entry name" value="Dihydrofolate Reductase, subunit A"/>
    <property type="match status" value="1"/>
</dbReference>
<comment type="caution">
    <text evidence="5">The sequence shown here is derived from an EMBL/GenBank/DDBJ whole genome shotgun (WGS) entry which is preliminary data.</text>
</comment>
<dbReference type="OrthoDB" id="9800865at2"/>
<dbReference type="eggNOG" id="COG1985">
    <property type="taxonomic scope" value="Bacteria"/>
</dbReference>
<keyword evidence="2" id="KW-0521">NADP</keyword>
<dbReference type="Pfam" id="PF01872">
    <property type="entry name" value="RibD_C"/>
    <property type="match status" value="1"/>
</dbReference>
<keyword evidence="6" id="KW-1185">Reference proteome</keyword>
<feature type="domain" description="Bacterial bifunctional deaminase-reductase C-terminal" evidence="4">
    <location>
        <begin position="5"/>
        <end position="208"/>
    </location>
</feature>
<evidence type="ECO:0000256" key="2">
    <source>
        <dbReference type="ARBA" id="ARBA00022857"/>
    </source>
</evidence>
<accession>R2S697</accession>
<comment type="pathway">
    <text evidence="1">Cofactor biosynthesis; riboflavin biosynthesis.</text>
</comment>
<evidence type="ECO:0000256" key="3">
    <source>
        <dbReference type="ARBA" id="ARBA00023002"/>
    </source>
</evidence>
<dbReference type="PATRIC" id="fig|1158607.3.peg.4201"/>
<keyword evidence="3" id="KW-0560">Oxidoreductase</keyword>
<dbReference type="SUPFAM" id="SSF53597">
    <property type="entry name" value="Dihydrofolate reductase-like"/>
    <property type="match status" value="1"/>
</dbReference>
<evidence type="ECO:0000256" key="1">
    <source>
        <dbReference type="ARBA" id="ARBA00005104"/>
    </source>
</evidence>
<dbReference type="InterPro" id="IPR002734">
    <property type="entry name" value="RibDG_C"/>
</dbReference>
<dbReference type="GO" id="GO:0009231">
    <property type="term" value="P:riboflavin biosynthetic process"/>
    <property type="evidence" value="ECO:0007669"/>
    <property type="project" value="InterPro"/>
</dbReference>
<evidence type="ECO:0000313" key="5">
    <source>
        <dbReference type="EMBL" id="EOH88406.1"/>
    </source>
</evidence>
<proteinExistence type="predicted"/>
<dbReference type="AlphaFoldDB" id="R2S697"/>
<dbReference type="Proteomes" id="UP000013782">
    <property type="component" value="Unassembled WGS sequence"/>
</dbReference>
<evidence type="ECO:0000259" key="4">
    <source>
        <dbReference type="Pfam" id="PF01872"/>
    </source>
</evidence>
<dbReference type="PANTHER" id="PTHR38011:SF7">
    <property type="entry name" value="2,5-DIAMINO-6-RIBOSYLAMINO-4(3H)-PYRIMIDINONE 5'-PHOSPHATE REDUCTASE"/>
    <property type="match status" value="1"/>
</dbReference>
<gene>
    <name evidence="5" type="ORF">UAU_04224</name>
</gene>
<organism evidence="5 6">
    <name type="scientific">Enterococcus pallens ATCC BAA-351</name>
    <dbReference type="NCBI Taxonomy" id="1158607"/>
    <lineage>
        <taxon>Bacteria</taxon>
        <taxon>Bacillati</taxon>
        <taxon>Bacillota</taxon>
        <taxon>Bacilli</taxon>
        <taxon>Lactobacillales</taxon>
        <taxon>Enterococcaceae</taxon>
        <taxon>Enterococcus</taxon>
    </lineage>
</organism>
<dbReference type="PANTHER" id="PTHR38011">
    <property type="entry name" value="DIHYDROFOLATE REDUCTASE FAMILY PROTEIN (AFU_ORTHOLOGUE AFUA_8G06820)"/>
    <property type="match status" value="1"/>
</dbReference>
<dbReference type="GO" id="GO:0008703">
    <property type="term" value="F:5-amino-6-(5-phosphoribosylamino)uracil reductase activity"/>
    <property type="evidence" value="ECO:0007669"/>
    <property type="project" value="InterPro"/>
</dbReference>
<dbReference type="STRING" id="160454.RV10_GL002699"/>
<reference evidence="5 6" key="1">
    <citation type="submission" date="2013-02" db="EMBL/GenBank/DDBJ databases">
        <title>The Genome Sequence of Enterococcus pallens BAA-351.</title>
        <authorList>
            <consortium name="The Broad Institute Genome Sequencing Platform"/>
            <consortium name="The Broad Institute Genome Sequencing Center for Infectious Disease"/>
            <person name="Earl A.M."/>
            <person name="Gilmore M.S."/>
            <person name="Lebreton F."/>
            <person name="Walker B."/>
            <person name="Young S.K."/>
            <person name="Zeng Q."/>
            <person name="Gargeya S."/>
            <person name="Fitzgerald M."/>
            <person name="Haas B."/>
            <person name="Abouelleil A."/>
            <person name="Alvarado L."/>
            <person name="Arachchi H.M."/>
            <person name="Berlin A.M."/>
            <person name="Chapman S.B."/>
            <person name="Dewar J."/>
            <person name="Goldberg J."/>
            <person name="Griggs A."/>
            <person name="Gujja S."/>
            <person name="Hansen M."/>
            <person name="Howarth C."/>
            <person name="Imamovic A."/>
            <person name="Larimer J."/>
            <person name="McCowan C."/>
            <person name="Murphy C."/>
            <person name="Neiman D."/>
            <person name="Pearson M."/>
            <person name="Priest M."/>
            <person name="Roberts A."/>
            <person name="Saif S."/>
            <person name="Shea T."/>
            <person name="Sisk P."/>
            <person name="Sykes S."/>
            <person name="Wortman J."/>
            <person name="Nusbaum C."/>
            <person name="Birren B."/>
        </authorList>
    </citation>
    <scope>NUCLEOTIDE SEQUENCE [LARGE SCALE GENOMIC DNA]</scope>
    <source>
        <strain evidence="5 6">ATCC BAA-351</strain>
    </source>
</reference>
<dbReference type="RefSeq" id="WP_010759168.1">
    <property type="nucleotide sequence ID" value="NZ_ASWD01000003.1"/>
</dbReference>
<protein>
    <recommendedName>
        <fullName evidence="4">Bacterial bifunctional deaminase-reductase C-terminal domain-containing protein</fullName>
    </recommendedName>
</protein>
<dbReference type="InterPro" id="IPR050765">
    <property type="entry name" value="Riboflavin_Biosynth_HTPR"/>
</dbReference>
<evidence type="ECO:0000313" key="6">
    <source>
        <dbReference type="Proteomes" id="UP000013782"/>
    </source>
</evidence>
<sequence length="249" mass="27587">MDKAKVTLHIFTSVDGKITGSYSKAKECKPASDLFKSIGFKDDHPDSFHFQGWIYGSTTAMEFTNHNTPILKKEVEAVPTGDFIINKGKNKYFIAFDRKGKLNWQDNKTAYANEEAYVIEVLTEQASDLYKAFLREKEIPYIIAGKEEIDIPMVLKKLSSIFGLKNLLLGGGGILNWSFLEAGLIDEISLIVAPAVDGDANDTALFNSSFTGGSRPIGFTLNSAKVLDGGTLWLRYSVNNNLVKEQNNE</sequence>
<dbReference type="EMBL" id="AJAQ01000045">
    <property type="protein sequence ID" value="EOH88406.1"/>
    <property type="molecule type" value="Genomic_DNA"/>
</dbReference>